<name>A0ABR8F355_NOSLI</name>
<dbReference type="Proteomes" id="UP000604661">
    <property type="component" value="Unassembled WGS sequence"/>
</dbReference>
<evidence type="ECO:0000313" key="2">
    <source>
        <dbReference type="Proteomes" id="UP000604661"/>
    </source>
</evidence>
<organism evidence="1 2">
    <name type="scientific">Nostoc linckia FACHB-391</name>
    <dbReference type="NCBI Taxonomy" id="2692906"/>
    <lineage>
        <taxon>Bacteria</taxon>
        <taxon>Bacillati</taxon>
        <taxon>Cyanobacteriota</taxon>
        <taxon>Cyanophyceae</taxon>
        <taxon>Nostocales</taxon>
        <taxon>Nostocaceae</taxon>
        <taxon>Nostoc</taxon>
    </lineage>
</organism>
<accession>A0ABR8F355</accession>
<sequence length="102" mass="11400">MFIPLTFPLSPFPSPNLTILGWQTTSGLPTQKCWVRIGERLKVKGKGIKYLSPLPLPLYPAKGTWLTTRATEKLLLISRALLLGIDITLNPPLSKEFQGENR</sequence>
<reference evidence="1 2" key="1">
    <citation type="journal article" date="2020" name="ISME J.">
        <title>Comparative genomics reveals insights into cyanobacterial evolution and habitat adaptation.</title>
        <authorList>
            <person name="Chen M.Y."/>
            <person name="Teng W.K."/>
            <person name="Zhao L."/>
            <person name="Hu C.X."/>
            <person name="Zhou Y.K."/>
            <person name="Han B.P."/>
            <person name="Song L.R."/>
            <person name="Shu W.S."/>
        </authorList>
    </citation>
    <scope>NUCLEOTIDE SEQUENCE [LARGE SCALE GENOMIC DNA]</scope>
    <source>
        <strain evidence="1 2">FACHB-391</strain>
    </source>
</reference>
<proteinExistence type="predicted"/>
<protein>
    <submittedName>
        <fullName evidence="1">Uncharacterized protein</fullName>
    </submittedName>
</protein>
<dbReference type="EMBL" id="JACJTE010000042">
    <property type="protein sequence ID" value="MBD2564096.1"/>
    <property type="molecule type" value="Genomic_DNA"/>
</dbReference>
<gene>
    <name evidence="1" type="ORF">H6G95_26535</name>
</gene>
<comment type="caution">
    <text evidence="1">The sequence shown here is derived from an EMBL/GenBank/DDBJ whole genome shotgun (WGS) entry which is preliminary data.</text>
</comment>
<dbReference type="RefSeq" id="WP_190971471.1">
    <property type="nucleotide sequence ID" value="NZ_JACJTE010000042.1"/>
</dbReference>
<keyword evidence="2" id="KW-1185">Reference proteome</keyword>
<evidence type="ECO:0000313" key="1">
    <source>
        <dbReference type="EMBL" id="MBD2564096.1"/>
    </source>
</evidence>